<reference evidence="2" key="1">
    <citation type="submission" date="2016-06" db="EMBL/GenBank/DDBJ databases">
        <authorList>
            <person name="Varghese N."/>
            <person name="Submissions Spin"/>
        </authorList>
    </citation>
    <scope>NUCLEOTIDE SEQUENCE [LARGE SCALE GENOMIC DNA]</scope>
    <source>
        <strain evidence="2">DSM 43816</strain>
    </source>
</reference>
<protein>
    <submittedName>
        <fullName evidence="1">Uncharacterized protein</fullName>
    </submittedName>
</protein>
<name>A0A1C4UXV4_MICEC</name>
<sequence>MTLYISRSVATSQPQQFGLPASALAASVAVADPPLLTHAWRRFFEQRIRQEVRR</sequence>
<evidence type="ECO:0000313" key="2">
    <source>
        <dbReference type="Proteomes" id="UP000198253"/>
    </source>
</evidence>
<dbReference type="EMBL" id="LT607413">
    <property type="protein sequence ID" value="SCE76445.1"/>
    <property type="molecule type" value="Genomic_DNA"/>
</dbReference>
<dbReference type="AlphaFoldDB" id="A0A1C4UXV4"/>
<dbReference type="InParanoid" id="A0A1C4UXV4"/>
<dbReference type="NCBIfam" id="NF041725">
    <property type="entry name" value="phane_AmcA_5"/>
    <property type="match status" value="1"/>
</dbReference>
<organism evidence="1 2">
    <name type="scientific">Micromonospora echinospora</name>
    <name type="common">Micromonospora purpurea</name>
    <dbReference type="NCBI Taxonomy" id="1877"/>
    <lineage>
        <taxon>Bacteria</taxon>
        <taxon>Bacillati</taxon>
        <taxon>Actinomycetota</taxon>
        <taxon>Actinomycetes</taxon>
        <taxon>Micromonosporales</taxon>
        <taxon>Micromonosporaceae</taxon>
        <taxon>Micromonospora</taxon>
    </lineage>
</organism>
<dbReference type="Proteomes" id="UP000198253">
    <property type="component" value="Chromosome I"/>
</dbReference>
<accession>A0A1C4UXV4</accession>
<proteinExistence type="predicted"/>
<gene>
    <name evidence="1" type="ORF">GA0070618_0742</name>
</gene>
<keyword evidence="2" id="KW-1185">Reference proteome</keyword>
<evidence type="ECO:0000313" key="1">
    <source>
        <dbReference type="EMBL" id="SCE76445.1"/>
    </source>
</evidence>
<dbReference type="RefSeq" id="WP_157748911.1">
    <property type="nucleotide sequence ID" value="NZ_LT607413.1"/>
</dbReference>